<accession>A0A9Q1JYH0</accession>
<evidence type="ECO:0000256" key="1">
    <source>
        <dbReference type="SAM" id="MobiDB-lite"/>
    </source>
</evidence>
<dbReference type="Proteomes" id="UP001153076">
    <property type="component" value="Unassembled WGS sequence"/>
</dbReference>
<dbReference type="EMBL" id="JAKOGI010000556">
    <property type="protein sequence ID" value="KAJ8433173.1"/>
    <property type="molecule type" value="Genomic_DNA"/>
</dbReference>
<dbReference type="AlphaFoldDB" id="A0A9Q1JYH0"/>
<organism evidence="2 3">
    <name type="scientific">Carnegiea gigantea</name>
    <dbReference type="NCBI Taxonomy" id="171969"/>
    <lineage>
        <taxon>Eukaryota</taxon>
        <taxon>Viridiplantae</taxon>
        <taxon>Streptophyta</taxon>
        <taxon>Embryophyta</taxon>
        <taxon>Tracheophyta</taxon>
        <taxon>Spermatophyta</taxon>
        <taxon>Magnoliopsida</taxon>
        <taxon>eudicotyledons</taxon>
        <taxon>Gunneridae</taxon>
        <taxon>Pentapetalae</taxon>
        <taxon>Caryophyllales</taxon>
        <taxon>Cactineae</taxon>
        <taxon>Cactaceae</taxon>
        <taxon>Cactoideae</taxon>
        <taxon>Echinocereeae</taxon>
        <taxon>Carnegiea</taxon>
    </lineage>
</organism>
<proteinExistence type="predicted"/>
<sequence length="205" mass="23444">MKELSLLAAVARMIKTLEGAYSISVHHDPRSVPPATHSEVYNLWESDEEDVYKAQEGIRFDGENDEDMGDKMRKRDPYRKRTKEKRSAMNVYPSRTTRRLGSKESKLLAPSTHLQAYDNLKRLGSLSALISYPRTTYQENGGCPKSSPFTTPATYIYLCEFLTGLHKVRRLWKPSPSLSPDLDSSSNTAILIFTWQMNAMKCFRK</sequence>
<comment type="caution">
    <text evidence="2">The sequence shown here is derived from an EMBL/GenBank/DDBJ whole genome shotgun (WGS) entry which is preliminary data.</text>
</comment>
<name>A0A9Q1JYH0_9CARY</name>
<evidence type="ECO:0000313" key="2">
    <source>
        <dbReference type="EMBL" id="KAJ8433173.1"/>
    </source>
</evidence>
<protein>
    <submittedName>
        <fullName evidence="2">Uncharacterized protein</fullName>
    </submittedName>
</protein>
<reference evidence="2" key="1">
    <citation type="submission" date="2022-04" db="EMBL/GenBank/DDBJ databases">
        <title>Carnegiea gigantea Genome sequencing and assembly v2.</title>
        <authorList>
            <person name="Copetti D."/>
            <person name="Sanderson M.J."/>
            <person name="Burquez A."/>
            <person name="Wojciechowski M.F."/>
        </authorList>
    </citation>
    <scope>NUCLEOTIDE SEQUENCE</scope>
    <source>
        <strain evidence="2">SGP5-SGP5p</strain>
        <tissue evidence="2">Aerial part</tissue>
    </source>
</reference>
<evidence type="ECO:0000313" key="3">
    <source>
        <dbReference type="Proteomes" id="UP001153076"/>
    </source>
</evidence>
<keyword evidence="3" id="KW-1185">Reference proteome</keyword>
<gene>
    <name evidence="2" type="ORF">Cgig2_023817</name>
</gene>
<feature type="region of interest" description="Disordered" evidence="1">
    <location>
        <begin position="58"/>
        <end position="88"/>
    </location>
</feature>